<dbReference type="PANTHER" id="PTHR12358:SF54">
    <property type="entry name" value="SPHINGOSINE KINASE RELATED PROTEIN"/>
    <property type="match status" value="1"/>
</dbReference>
<evidence type="ECO:0000313" key="3">
    <source>
        <dbReference type="EMBL" id="THE66515.1"/>
    </source>
</evidence>
<dbReference type="InterPro" id="IPR001206">
    <property type="entry name" value="Diacylglycerol_kinase_cat_dom"/>
</dbReference>
<dbReference type="SUPFAM" id="SSF111331">
    <property type="entry name" value="NAD kinase/diacylglycerol kinase-like"/>
    <property type="match status" value="1"/>
</dbReference>
<organism evidence="3 4">
    <name type="scientific">Salinadaptatus halalkaliphilus</name>
    <dbReference type="NCBI Taxonomy" id="2419781"/>
    <lineage>
        <taxon>Archaea</taxon>
        <taxon>Methanobacteriati</taxon>
        <taxon>Methanobacteriota</taxon>
        <taxon>Stenosarchaea group</taxon>
        <taxon>Halobacteria</taxon>
        <taxon>Halobacteriales</taxon>
        <taxon>Natrialbaceae</taxon>
        <taxon>Salinadaptatus</taxon>
    </lineage>
</organism>
<dbReference type="AlphaFoldDB" id="A0A4S3TSW2"/>
<evidence type="ECO:0000313" key="4">
    <source>
        <dbReference type="Proteomes" id="UP000318864"/>
    </source>
</evidence>
<dbReference type="InterPro" id="IPR017438">
    <property type="entry name" value="ATP-NAD_kinase_N"/>
</dbReference>
<dbReference type="Gene3D" id="3.40.50.10330">
    <property type="entry name" value="Probable inorganic polyphosphate/atp-NAD kinase, domain 1"/>
    <property type="match status" value="1"/>
</dbReference>
<dbReference type="PANTHER" id="PTHR12358">
    <property type="entry name" value="SPHINGOSINE KINASE"/>
    <property type="match status" value="1"/>
</dbReference>
<name>A0A4S3TSW2_9EURY</name>
<gene>
    <name evidence="3" type="ORF">D8Y22_01960</name>
</gene>
<keyword evidence="3" id="KW-0418">Kinase</keyword>
<keyword evidence="3" id="KW-0808">Transferase</keyword>
<feature type="compositionally biased region" description="Basic and acidic residues" evidence="1">
    <location>
        <begin position="29"/>
        <end position="61"/>
    </location>
</feature>
<dbReference type="GO" id="GO:0016301">
    <property type="term" value="F:kinase activity"/>
    <property type="evidence" value="ECO:0007669"/>
    <property type="project" value="UniProtKB-KW"/>
</dbReference>
<feature type="domain" description="DAGKc" evidence="2">
    <location>
        <begin position="11"/>
        <end position="148"/>
    </location>
</feature>
<feature type="region of interest" description="Disordered" evidence="1">
    <location>
        <begin position="1"/>
        <end position="70"/>
    </location>
</feature>
<dbReference type="SMART" id="SM00046">
    <property type="entry name" value="DAGKc"/>
    <property type="match status" value="1"/>
</dbReference>
<dbReference type="Pfam" id="PF00781">
    <property type="entry name" value="DAGK_cat"/>
    <property type="match status" value="1"/>
</dbReference>
<dbReference type="OrthoDB" id="57577at2157"/>
<dbReference type="EMBL" id="RBZW01000006">
    <property type="protein sequence ID" value="THE66515.1"/>
    <property type="molecule type" value="Genomic_DNA"/>
</dbReference>
<feature type="compositionally biased region" description="Low complexity" evidence="1">
    <location>
        <begin position="243"/>
        <end position="256"/>
    </location>
</feature>
<comment type="caution">
    <text evidence="3">The sequence shown here is derived from an EMBL/GenBank/DDBJ whole genome shotgun (WGS) entry which is preliminary data.</text>
</comment>
<proteinExistence type="predicted"/>
<dbReference type="Gene3D" id="2.60.200.40">
    <property type="match status" value="2"/>
</dbReference>
<dbReference type="RefSeq" id="WP_141462972.1">
    <property type="nucleotide sequence ID" value="NZ_RBZW01000006.1"/>
</dbReference>
<feature type="region of interest" description="Disordered" evidence="1">
    <location>
        <begin position="216"/>
        <end position="258"/>
    </location>
</feature>
<dbReference type="Proteomes" id="UP000318864">
    <property type="component" value="Unassembled WGS sequence"/>
</dbReference>
<keyword evidence="4" id="KW-1185">Reference proteome</keyword>
<evidence type="ECO:0000259" key="2">
    <source>
        <dbReference type="PROSITE" id="PS50146"/>
    </source>
</evidence>
<sequence>MNERRSESASESRTDRLLVCNPASGSGDHAPDVRTRGTKRGFEVRETEAAGDARRFAREAADGDDNGNGDTNDISLIAVAGGDGTVNEVIHGLLEADALDQVDIAVLPTGTANVFARTLDIPDLDAGFEAIDADTSRRVDVGVAGGRPFLNTCLAGLSAEANASTPDEWKRQFGPLAYVLTTLRFLPEYEGLPLEIRFDESGLDGDAGSVVGTGTESVVGSEFGSSTDTGVDGNADATDAEDGGNANDVDNANDDGTPSTWRGNALLVLVGNAFRLPTVRRRSRDPIADGALEVVVLERGRDGESLAVGAEDAPSVFDVDRDVIPGPITRVEASSVSITTRADDRGPVNFSLDGEPLSATDLEVSIRERSLSVLVGPENPVRDQ</sequence>
<evidence type="ECO:0000256" key="1">
    <source>
        <dbReference type="SAM" id="MobiDB-lite"/>
    </source>
</evidence>
<protein>
    <submittedName>
        <fullName evidence="3">Diacylglycerol kinase</fullName>
    </submittedName>
</protein>
<accession>A0A4S3TSW2</accession>
<dbReference type="InterPro" id="IPR050187">
    <property type="entry name" value="Lipid_Phosphate_FormReg"/>
</dbReference>
<dbReference type="InterPro" id="IPR016064">
    <property type="entry name" value="NAD/diacylglycerol_kinase_sf"/>
</dbReference>
<dbReference type="PROSITE" id="PS50146">
    <property type="entry name" value="DAGK"/>
    <property type="match status" value="1"/>
</dbReference>
<feature type="compositionally biased region" description="Basic and acidic residues" evidence="1">
    <location>
        <begin position="1"/>
        <end position="16"/>
    </location>
</feature>
<reference evidence="3 4" key="1">
    <citation type="submission" date="2018-10" db="EMBL/GenBank/DDBJ databases">
        <title>Natronolimnobius sp. XQ-INN 246 isolated from Inner Mongolia Autonomous Region of China.</title>
        <authorList>
            <person name="Xue Q."/>
        </authorList>
    </citation>
    <scope>NUCLEOTIDE SEQUENCE [LARGE SCALE GENOMIC DNA]</scope>
    <source>
        <strain evidence="3 4">XQ-INN 246</strain>
    </source>
</reference>